<dbReference type="GO" id="GO:0032042">
    <property type="term" value="P:mitochondrial DNA metabolic process"/>
    <property type="evidence" value="ECO:0007669"/>
    <property type="project" value="TreeGrafter"/>
</dbReference>
<keyword evidence="1" id="KW-0378">Hydrolase</keyword>
<dbReference type="PANTHER" id="PTHR47396:SF1">
    <property type="entry name" value="ATP-DEPENDENT HELICASE IRC3-RELATED"/>
    <property type="match status" value="1"/>
</dbReference>
<dbReference type="GO" id="GO:0005524">
    <property type="term" value="F:ATP binding"/>
    <property type="evidence" value="ECO:0007669"/>
    <property type="project" value="InterPro"/>
</dbReference>
<dbReference type="SMART" id="SM00490">
    <property type="entry name" value="HELICc"/>
    <property type="match status" value="1"/>
</dbReference>
<dbReference type="InterPro" id="IPR050742">
    <property type="entry name" value="Helicase_Restrict-Modif_Enz"/>
</dbReference>
<sequence length="612" mass="67765">MSLRPYQEEAIQKVLDHLAKNEKRLAISLATGGGKTVIFTDLIDKVPSPMPEATKTLILAHRHELILQAAEQCRKQYPERNIEIEMGHDHASGYADITVASVQSLRSGDRLQKFDVARYKLIIVDECHHIAAESYLKVLDHFGLLNGRRRIRERSHVALVGVSATLSRNDGLSLGVAIDHIVYHKDFVEMMDEGWLSGAVFTTVQSGVNLSKVKKGVGDFQTASLAKAVNTPEANAITLGAWQTRCGDRKSTLVFCVDLAHVASLTALFRQNGIDARSVTSNTKLQERSETVRSFRSGDFPVLLNCGIFTEGTDIPGIDCIVLARPTQSKNLLIQMLGRGLRLFNGKKDCHVIDMVSNLKAGLVTTPTLFGLDPDEMVDKLDAPAMLAQKSKKEQAKTEGEQYEVVYRSRDDITFIDYDSVKDLIEDDRGDRHIRAISLFGWVQVGEGRYILSAAQGDMKIQRKDDYYEVFFTGRLSPDAQSRSPLMRPTRIATASTLEQAVKSADTAVKRKKFVIAIISKNAAWRSRPASESQIKFLNSHGGNGKESEVRSITKGQAADWITRIRHGAKGRFDKLAKGKRSDVLVAEKLRAEREKGAAVVGPVRQRAQSNG</sequence>
<dbReference type="PROSITE" id="PS51194">
    <property type="entry name" value="HELICASE_CTER"/>
    <property type="match status" value="1"/>
</dbReference>
<gene>
    <name evidence="4" type="ORF">LTR62_004420</name>
</gene>
<feature type="domain" description="Helicase C-terminal" evidence="3">
    <location>
        <begin position="238"/>
        <end position="385"/>
    </location>
</feature>
<dbReference type="SMART" id="SM00487">
    <property type="entry name" value="DEXDc"/>
    <property type="match status" value="1"/>
</dbReference>
<name>A0AAN7TE15_9PEZI</name>
<dbReference type="GO" id="GO:0005759">
    <property type="term" value="C:mitochondrial matrix"/>
    <property type="evidence" value="ECO:0007669"/>
    <property type="project" value="TreeGrafter"/>
</dbReference>
<protein>
    <recommendedName>
        <fullName evidence="6">P-loop containing nucleoside triphosphate hydrolase protein</fullName>
    </recommendedName>
</protein>
<evidence type="ECO:0000256" key="1">
    <source>
        <dbReference type="ARBA" id="ARBA00022806"/>
    </source>
</evidence>
<evidence type="ECO:0008006" key="6">
    <source>
        <dbReference type="Google" id="ProtNLM"/>
    </source>
</evidence>
<dbReference type="GO" id="GO:0061749">
    <property type="term" value="F:forked DNA-dependent helicase activity"/>
    <property type="evidence" value="ECO:0007669"/>
    <property type="project" value="TreeGrafter"/>
</dbReference>
<dbReference type="Pfam" id="PF00271">
    <property type="entry name" value="Helicase_C"/>
    <property type="match status" value="1"/>
</dbReference>
<comment type="caution">
    <text evidence="4">The sequence shown here is derived from an EMBL/GenBank/DDBJ whole genome shotgun (WGS) entry which is preliminary data.</text>
</comment>
<dbReference type="GO" id="GO:0000403">
    <property type="term" value="F:Y-form DNA binding"/>
    <property type="evidence" value="ECO:0007669"/>
    <property type="project" value="TreeGrafter"/>
</dbReference>
<dbReference type="InterPro" id="IPR001650">
    <property type="entry name" value="Helicase_C-like"/>
</dbReference>
<reference evidence="4" key="1">
    <citation type="submission" date="2023-08" db="EMBL/GenBank/DDBJ databases">
        <title>Black Yeasts Isolated from many extreme environments.</title>
        <authorList>
            <person name="Coleine C."/>
            <person name="Stajich J.E."/>
            <person name="Selbmann L."/>
        </authorList>
    </citation>
    <scope>NUCLEOTIDE SEQUENCE</scope>
    <source>
        <strain evidence="4">CCFEE 5401</strain>
    </source>
</reference>
<dbReference type="Pfam" id="PF04851">
    <property type="entry name" value="ResIII"/>
    <property type="match status" value="1"/>
</dbReference>
<dbReference type="InterPro" id="IPR014001">
    <property type="entry name" value="Helicase_ATP-bd"/>
</dbReference>
<dbReference type="CDD" id="cd18799">
    <property type="entry name" value="SF2_C_EcoAI-like"/>
    <property type="match status" value="1"/>
</dbReference>
<dbReference type="EMBL" id="JAVRRL010000032">
    <property type="protein sequence ID" value="KAK5112259.1"/>
    <property type="molecule type" value="Genomic_DNA"/>
</dbReference>
<keyword evidence="1" id="KW-0067">ATP-binding</keyword>
<proteinExistence type="predicted"/>
<evidence type="ECO:0000259" key="2">
    <source>
        <dbReference type="PROSITE" id="PS51192"/>
    </source>
</evidence>
<accession>A0AAN7TE15</accession>
<dbReference type="AlphaFoldDB" id="A0AAN7TE15"/>
<dbReference type="InterPro" id="IPR006935">
    <property type="entry name" value="Helicase/UvrB_N"/>
</dbReference>
<organism evidence="4 5">
    <name type="scientific">Meristemomyces frigidus</name>
    <dbReference type="NCBI Taxonomy" id="1508187"/>
    <lineage>
        <taxon>Eukaryota</taxon>
        <taxon>Fungi</taxon>
        <taxon>Dikarya</taxon>
        <taxon>Ascomycota</taxon>
        <taxon>Pezizomycotina</taxon>
        <taxon>Dothideomycetes</taxon>
        <taxon>Dothideomycetidae</taxon>
        <taxon>Mycosphaerellales</taxon>
        <taxon>Teratosphaeriaceae</taxon>
        <taxon>Meristemomyces</taxon>
    </lineage>
</organism>
<dbReference type="InterPro" id="IPR027417">
    <property type="entry name" value="P-loop_NTPase"/>
</dbReference>
<keyword evidence="1" id="KW-0547">Nucleotide-binding</keyword>
<dbReference type="PROSITE" id="PS51192">
    <property type="entry name" value="HELICASE_ATP_BIND_1"/>
    <property type="match status" value="1"/>
</dbReference>
<keyword evidence="1" id="KW-0347">Helicase</keyword>
<evidence type="ECO:0000313" key="5">
    <source>
        <dbReference type="Proteomes" id="UP001310890"/>
    </source>
</evidence>
<feature type="domain" description="Helicase ATP-binding" evidence="2">
    <location>
        <begin position="16"/>
        <end position="184"/>
    </location>
</feature>
<dbReference type="Proteomes" id="UP001310890">
    <property type="component" value="Unassembled WGS sequence"/>
</dbReference>
<dbReference type="Gene3D" id="3.40.50.300">
    <property type="entry name" value="P-loop containing nucleotide triphosphate hydrolases"/>
    <property type="match status" value="2"/>
</dbReference>
<dbReference type="GO" id="GO:0036121">
    <property type="term" value="F:double-stranded DNA helicase activity"/>
    <property type="evidence" value="ECO:0007669"/>
    <property type="project" value="TreeGrafter"/>
</dbReference>
<evidence type="ECO:0000259" key="3">
    <source>
        <dbReference type="PROSITE" id="PS51194"/>
    </source>
</evidence>
<dbReference type="PANTHER" id="PTHR47396">
    <property type="entry name" value="TYPE I RESTRICTION ENZYME ECOKI R PROTEIN"/>
    <property type="match status" value="1"/>
</dbReference>
<dbReference type="SUPFAM" id="SSF52540">
    <property type="entry name" value="P-loop containing nucleoside triphosphate hydrolases"/>
    <property type="match status" value="1"/>
</dbReference>
<dbReference type="GO" id="GO:0016787">
    <property type="term" value="F:hydrolase activity"/>
    <property type="evidence" value="ECO:0007669"/>
    <property type="project" value="InterPro"/>
</dbReference>
<evidence type="ECO:0000313" key="4">
    <source>
        <dbReference type="EMBL" id="KAK5112259.1"/>
    </source>
</evidence>
<dbReference type="GO" id="GO:0070125">
    <property type="term" value="P:mitochondrial translational elongation"/>
    <property type="evidence" value="ECO:0007669"/>
    <property type="project" value="TreeGrafter"/>
</dbReference>